<dbReference type="Proteomes" id="UP000195139">
    <property type="component" value="Unassembled WGS sequence"/>
</dbReference>
<dbReference type="PANTHER" id="PTHR21599">
    <property type="entry name" value="GLYCERATE KINASE"/>
    <property type="match status" value="1"/>
</dbReference>
<comment type="similarity">
    <text evidence="1 4">Belongs to the glycerate kinase type-1 family.</text>
</comment>
<evidence type="ECO:0000256" key="4">
    <source>
        <dbReference type="PIRNR" id="PIRNR006078"/>
    </source>
</evidence>
<dbReference type="InterPro" id="IPR036129">
    <property type="entry name" value="Glycerate_kinase_sf"/>
</dbReference>
<evidence type="ECO:0000256" key="3">
    <source>
        <dbReference type="ARBA" id="ARBA00022777"/>
    </source>
</evidence>
<comment type="caution">
    <text evidence="6">The sequence shown here is derived from an EMBL/GenBank/DDBJ whole genome shotgun (WGS) entry which is preliminary data.</text>
</comment>
<dbReference type="Gene3D" id="3.90.1510.10">
    <property type="entry name" value="Glycerate kinase, domain 2"/>
    <property type="match status" value="1"/>
</dbReference>
<evidence type="ECO:0000313" key="6">
    <source>
        <dbReference type="EMBL" id="OTO08136.1"/>
    </source>
</evidence>
<gene>
    <name evidence="5" type="ORF">A5880_001027</name>
    <name evidence="6" type="ORF">A5880_002406</name>
</gene>
<dbReference type="PIRSF" id="PIRSF006078">
    <property type="entry name" value="GlxK"/>
    <property type="match status" value="1"/>
</dbReference>
<reference evidence="6" key="1">
    <citation type="submission" date="2017-05" db="EMBL/GenBank/DDBJ databases">
        <title>The Genome Sequence of Enterococcus sp. 4G2_DIV0659.</title>
        <authorList>
            <consortium name="The Broad Institute Genomics Platform"/>
            <consortium name="The Broad Institute Genomic Center for Infectious Diseases"/>
            <person name="Earl A."/>
            <person name="Manson A."/>
            <person name="Schwartman J."/>
            <person name="Gilmore M."/>
            <person name="Abouelleil A."/>
            <person name="Cao P."/>
            <person name="Chapman S."/>
            <person name="Cusick C."/>
            <person name="Shea T."/>
            <person name="Young S."/>
            <person name="Neafsey D."/>
            <person name="Nusbaum C."/>
            <person name="Birren B."/>
        </authorList>
    </citation>
    <scope>NUCLEOTIDE SEQUENCE [LARGE SCALE GENOMIC DNA]</scope>
    <source>
        <strain evidence="6">4G2_DIV0659</strain>
    </source>
</reference>
<keyword evidence="2 4" id="KW-0808">Transferase</keyword>
<dbReference type="STRING" id="1834181.A5880_002406"/>
<dbReference type="SUPFAM" id="SSF110738">
    <property type="entry name" value="Glycerate kinase I"/>
    <property type="match status" value="1"/>
</dbReference>
<dbReference type="InterPro" id="IPR004381">
    <property type="entry name" value="Glycerate_kinase"/>
</dbReference>
<reference evidence="5 7" key="2">
    <citation type="submission" date="2018-07" db="EMBL/GenBank/DDBJ databases">
        <title>The Genome Sequence of Enterococcus sp. DIV0659b.</title>
        <authorList>
            <consortium name="The Broad Institute Genomics Platform"/>
            <consortium name="The Broad Institute Genomic Center for Infectious Diseases"/>
            <person name="Earl A."/>
            <person name="Manson A."/>
            <person name="Schwartman J."/>
            <person name="Gilmore M."/>
            <person name="Abouelleil A."/>
            <person name="Cao P."/>
            <person name="Chapman S."/>
            <person name="Cusick C."/>
            <person name="Shea T."/>
            <person name="Young S."/>
            <person name="Neafsey D."/>
            <person name="Nusbaum C."/>
            <person name="Birren B."/>
        </authorList>
    </citation>
    <scope>NUCLEOTIDE SEQUENCE [LARGE SCALE GENOMIC DNA]</scope>
    <source>
        <strain evidence="5 7">4G2_DIV0659</strain>
    </source>
</reference>
<dbReference type="Gene3D" id="3.40.50.10350">
    <property type="entry name" value="Glycerate kinase, domain 1"/>
    <property type="match status" value="1"/>
</dbReference>
<keyword evidence="3 4" id="KW-0418">Kinase</keyword>
<keyword evidence="7" id="KW-1185">Reference proteome</keyword>
<evidence type="ECO:0000256" key="1">
    <source>
        <dbReference type="ARBA" id="ARBA00006284"/>
    </source>
</evidence>
<evidence type="ECO:0000256" key="2">
    <source>
        <dbReference type="ARBA" id="ARBA00022679"/>
    </source>
</evidence>
<sequence>MKLLTAIDSMKGSLTSIEANQIIADTFTAWGHQVAQVAIADGGEGTVDALIKNKNGQKKVVPVQALNGRQQFASFGWFESEKMAIIESAAASGVQFLDGTLATHPKNTSSYGTGQLILAAMDQEAKKIVIGLGGTGTVDGGIGLLSALGIEFFDENHQRLPAKGSSLAKIASFSKEKLDPRIQTIDIQIAADVESPLTGEKGAVKMFGRQKGLLESEIEPYETAMKHYQSIVTNEEKTLSGDGAAGGLGFAIRIFLKGTVRSGFELISEQTDLEQLIQQVDVVITGEGKMDYQSLQGKVPIGISRLAKKYQLPVIAFVGSFSGDDVLFYHEGISVIIPIVDQIMTLEEAMTSADELLKRAAKRSLQLLTLLK</sequence>
<evidence type="ECO:0000313" key="5">
    <source>
        <dbReference type="EMBL" id="MEI5993480.1"/>
    </source>
</evidence>
<proteinExistence type="inferred from homology"/>
<accession>A0A242CD53</accession>
<dbReference type="InterPro" id="IPR018193">
    <property type="entry name" value="Glyc_kinase_flavodox-like_fold"/>
</dbReference>
<dbReference type="PANTHER" id="PTHR21599:SF0">
    <property type="entry name" value="GLYCERATE KINASE"/>
    <property type="match status" value="1"/>
</dbReference>
<evidence type="ECO:0008006" key="8">
    <source>
        <dbReference type="Google" id="ProtNLM"/>
    </source>
</evidence>
<dbReference type="Pfam" id="PF02595">
    <property type="entry name" value="Gly_kinase"/>
    <property type="match status" value="1"/>
</dbReference>
<evidence type="ECO:0000313" key="7">
    <source>
        <dbReference type="Proteomes" id="UP000195139"/>
    </source>
</evidence>
<dbReference type="GO" id="GO:0008887">
    <property type="term" value="F:glycerate kinase activity"/>
    <property type="evidence" value="ECO:0007669"/>
    <property type="project" value="UniProtKB-UniRule"/>
</dbReference>
<protein>
    <recommendedName>
        <fullName evidence="8">Glycerate kinase</fullName>
    </recommendedName>
</protein>
<dbReference type="EMBL" id="NGLE01000003">
    <property type="protein sequence ID" value="OTO08136.1"/>
    <property type="molecule type" value="Genomic_DNA"/>
</dbReference>
<name>A0A242CD53_9ENTE</name>
<dbReference type="NCBIfam" id="TIGR00045">
    <property type="entry name" value="glycerate kinase"/>
    <property type="match status" value="1"/>
</dbReference>
<dbReference type="EMBL" id="NGLE02000001">
    <property type="protein sequence ID" value="MEI5993480.1"/>
    <property type="molecule type" value="Genomic_DNA"/>
</dbReference>
<dbReference type="OrthoDB" id="9774290at2"/>
<dbReference type="RefSeq" id="WP_086331276.1">
    <property type="nucleotide sequence ID" value="NZ_NGLE02000001.1"/>
</dbReference>
<dbReference type="GO" id="GO:0031388">
    <property type="term" value="P:organic acid phosphorylation"/>
    <property type="evidence" value="ECO:0007669"/>
    <property type="project" value="UniProtKB-UniRule"/>
</dbReference>
<dbReference type="InterPro" id="IPR018197">
    <property type="entry name" value="Glycerate_kinase_RE-like"/>
</dbReference>
<organism evidence="6">
    <name type="scientific">Candidatus Enterococcus mansonii</name>
    <dbReference type="NCBI Taxonomy" id="1834181"/>
    <lineage>
        <taxon>Bacteria</taxon>
        <taxon>Bacillati</taxon>
        <taxon>Bacillota</taxon>
        <taxon>Bacilli</taxon>
        <taxon>Lactobacillales</taxon>
        <taxon>Enterococcaceae</taxon>
        <taxon>Enterococcus</taxon>
    </lineage>
</organism>
<dbReference type="AlphaFoldDB" id="A0A242CD53"/>